<evidence type="ECO:0000313" key="6">
    <source>
        <dbReference type="EMBL" id="KAF2677811.1"/>
    </source>
</evidence>
<reference evidence="6" key="1">
    <citation type="journal article" date="2020" name="Stud. Mycol.">
        <title>101 Dothideomycetes genomes: a test case for predicting lifestyles and emergence of pathogens.</title>
        <authorList>
            <person name="Haridas S."/>
            <person name="Albert R."/>
            <person name="Binder M."/>
            <person name="Bloem J."/>
            <person name="Labutti K."/>
            <person name="Salamov A."/>
            <person name="Andreopoulos B."/>
            <person name="Baker S."/>
            <person name="Barry K."/>
            <person name="Bills G."/>
            <person name="Bluhm B."/>
            <person name="Cannon C."/>
            <person name="Castanera R."/>
            <person name="Culley D."/>
            <person name="Daum C."/>
            <person name="Ezra D."/>
            <person name="Gonzalez J."/>
            <person name="Henrissat B."/>
            <person name="Kuo A."/>
            <person name="Liang C."/>
            <person name="Lipzen A."/>
            <person name="Lutzoni F."/>
            <person name="Magnuson J."/>
            <person name="Mondo S."/>
            <person name="Nolan M."/>
            <person name="Ohm R."/>
            <person name="Pangilinan J."/>
            <person name="Park H.-J."/>
            <person name="Ramirez L."/>
            <person name="Alfaro M."/>
            <person name="Sun H."/>
            <person name="Tritt A."/>
            <person name="Yoshinaga Y."/>
            <person name="Zwiers L.-H."/>
            <person name="Turgeon B."/>
            <person name="Goodwin S."/>
            <person name="Spatafora J."/>
            <person name="Crous P."/>
            <person name="Grigoriev I."/>
        </authorList>
    </citation>
    <scope>NUCLEOTIDE SEQUENCE</scope>
    <source>
        <strain evidence="6">CBS 122367</strain>
    </source>
</reference>
<keyword evidence="2 5" id="KW-0812">Transmembrane</keyword>
<evidence type="ECO:0000256" key="3">
    <source>
        <dbReference type="ARBA" id="ARBA00022989"/>
    </source>
</evidence>
<evidence type="ECO:0000313" key="7">
    <source>
        <dbReference type="Proteomes" id="UP000799291"/>
    </source>
</evidence>
<dbReference type="PANTHER" id="PTHR31465:SF35">
    <property type="entry name" value="RTA1 DOMAIN PROTEIN-RELATED"/>
    <property type="match status" value="1"/>
</dbReference>
<dbReference type="EMBL" id="MU005618">
    <property type="protein sequence ID" value="KAF2677811.1"/>
    <property type="molecule type" value="Genomic_DNA"/>
</dbReference>
<evidence type="ECO:0000256" key="5">
    <source>
        <dbReference type="SAM" id="Phobius"/>
    </source>
</evidence>
<dbReference type="PANTHER" id="PTHR31465">
    <property type="entry name" value="PROTEIN RTA1-RELATED"/>
    <property type="match status" value="1"/>
</dbReference>
<keyword evidence="4 5" id="KW-0472">Membrane</keyword>
<dbReference type="Pfam" id="PF04479">
    <property type="entry name" value="RTA1"/>
    <property type="match status" value="1"/>
</dbReference>
<feature type="transmembrane region" description="Helical" evidence="5">
    <location>
        <begin position="209"/>
        <end position="226"/>
    </location>
</feature>
<gene>
    <name evidence="6" type="ORF">K458DRAFT_481229</name>
</gene>
<dbReference type="InterPro" id="IPR007568">
    <property type="entry name" value="RTA1"/>
</dbReference>
<comment type="subcellular location">
    <subcellularLocation>
        <location evidence="1">Membrane</location>
        <topology evidence="1">Multi-pass membrane protein</topology>
    </subcellularLocation>
</comment>
<feature type="transmembrane region" description="Helical" evidence="5">
    <location>
        <begin position="42"/>
        <end position="59"/>
    </location>
</feature>
<dbReference type="OrthoDB" id="3358017at2759"/>
<feature type="transmembrane region" description="Helical" evidence="5">
    <location>
        <begin position="161"/>
        <end position="183"/>
    </location>
</feature>
<name>A0A6G1IIN6_9PLEO</name>
<organism evidence="6 7">
    <name type="scientific">Lentithecium fluviatile CBS 122367</name>
    <dbReference type="NCBI Taxonomy" id="1168545"/>
    <lineage>
        <taxon>Eukaryota</taxon>
        <taxon>Fungi</taxon>
        <taxon>Dikarya</taxon>
        <taxon>Ascomycota</taxon>
        <taxon>Pezizomycotina</taxon>
        <taxon>Dothideomycetes</taxon>
        <taxon>Pleosporomycetidae</taxon>
        <taxon>Pleosporales</taxon>
        <taxon>Massarineae</taxon>
        <taxon>Lentitheciaceae</taxon>
        <taxon>Lentithecium</taxon>
    </lineage>
</organism>
<dbReference type="Proteomes" id="UP000799291">
    <property type="component" value="Unassembled WGS sequence"/>
</dbReference>
<accession>A0A6G1IIN6</accession>
<feature type="transmembrane region" description="Helical" evidence="5">
    <location>
        <begin position="246"/>
        <end position="266"/>
    </location>
</feature>
<dbReference type="AlphaFoldDB" id="A0A6G1IIN6"/>
<feature type="transmembrane region" description="Helical" evidence="5">
    <location>
        <begin position="79"/>
        <end position="102"/>
    </location>
</feature>
<proteinExistence type="predicted"/>
<evidence type="ECO:0000256" key="2">
    <source>
        <dbReference type="ARBA" id="ARBA00022692"/>
    </source>
</evidence>
<sequence length="295" mass="32938">MAKDDKDFYGYDPSLAAAIVTIIIFAILTTLHLILLFKTRTWFCIPFTIGALFEVIGFITRALGHTNRYYIASKPGPLVYFIIQAVLILLAPLFFAASVYMFLSRIIRATGHTSYSPVCTKWLTKIFVGGDFLCLNIQSTGASMLTNAKGNAKKADLGTNIVMTGLVLQIVIFAFFVGVAGVWHRRMRSGPGAPGKHPVGANGWDWERYMWMLYVASGIITARNLYRVVEYAMGEDGYLLMNEWSVYVLDALPMVVVLVVCARWYVGDLSGLLRERGEEVEMMVDGERRGTVRSE</sequence>
<keyword evidence="3 5" id="KW-1133">Transmembrane helix</keyword>
<feature type="transmembrane region" description="Helical" evidence="5">
    <location>
        <begin position="15"/>
        <end position="35"/>
    </location>
</feature>
<keyword evidence="7" id="KW-1185">Reference proteome</keyword>
<evidence type="ECO:0000256" key="4">
    <source>
        <dbReference type="ARBA" id="ARBA00023136"/>
    </source>
</evidence>
<protein>
    <submittedName>
        <fullName evidence="6">RTA1 like protein</fullName>
    </submittedName>
</protein>
<dbReference type="GO" id="GO:0016020">
    <property type="term" value="C:membrane"/>
    <property type="evidence" value="ECO:0007669"/>
    <property type="project" value="UniProtKB-SubCell"/>
</dbReference>
<evidence type="ECO:0000256" key="1">
    <source>
        <dbReference type="ARBA" id="ARBA00004141"/>
    </source>
</evidence>